<keyword evidence="2 5" id="KW-0812">Transmembrane</keyword>
<feature type="transmembrane region" description="Helical" evidence="5">
    <location>
        <begin position="358"/>
        <end position="377"/>
    </location>
</feature>
<dbReference type="SUPFAM" id="SSF144083">
    <property type="entry name" value="Magnesium transport protein CorA, transmembrane region"/>
    <property type="match status" value="1"/>
</dbReference>
<dbReference type="InterPro" id="IPR045863">
    <property type="entry name" value="CorA_TM1_TM2"/>
</dbReference>
<keyword evidence="4 5" id="KW-0472">Membrane</keyword>
<dbReference type="EMBL" id="RZGK01000020">
    <property type="protein sequence ID" value="KAF9691615.1"/>
    <property type="molecule type" value="Genomic_DNA"/>
</dbReference>
<evidence type="ECO:0000313" key="6">
    <source>
        <dbReference type="EMBL" id="KAF9691615.1"/>
    </source>
</evidence>
<reference evidence="6" key="2">
    <citation type="submission" date="2020-09" db="EMBL/GenBank/DDBJ databases">
        <title>Reference genome assembly for Australian Ascochyta lentis isolate Al4.</title>
        <authorList>
            <person name="Lee R.C."/>
            <person name="Farfan-Caceres L.M."/>
            <person name="Debler J.W."/>
            <person name="Williams A.H."/>
            <person name="Henares B.M."/>
        </authorList>
    </citation>
    <scope>NUCLEOTIDE SEQUENCE</scope>
    <source>
        <strain evidence="6">Al4</strain>
    </source>
</reference>
<evidence type="ECO:0008006" key="8">
    <source>
        <dbReference type="Google" id="ProtNLM"/>
    </source>
</evidence>
<dbReference type="Gene3D" id="1.20.58.340">
    <property type="entry name" value="Magnesium transport protein CorA, transmembrane region"/>
    <property type="match status" value="1"/>
</dbReference>
<gene>
    <name evidence="6" type="ORF">EKO04_010517</name>
</gene>
<comment type="caution">
    <text evidence="6">The sequence shown here is derived from an EMBL/GenBank/DDBJ whole genome shotgun (WGS) entry which is preliminary data.</text>
</comment>
<proteinExistence type="predicted"/>
<sequence length="386" mass="44166">MQPLRVLHFSAGVWTLESRSLEEPRSLDQWLNDTTAPNFQYILIEEDVFSINKQPAPELVKQFRIPGHLLADVYRRSNGFFSSAESADEDGHLQSHYAWYRILIKMATRDAKSSYTWHEMTFCSLWTPNRNIVLCIGVPSLFGKLLQNALSRMETALPAAEPYSLHVPLLEAIISMQDTSVWSLRDIVRGIEKDRSLPVRGFQGFLMMYEAARHAIHTFEVLTISVQTVEAMQQDLVHLSSGNQQIDKSRLRSLKKSRTQIKFQVQMLQNLLLRSQSNKERLKNEIALAYNMIAQRDSSVMTGLGEAAKRDSRAMRTIAVVTMAFLPPTFLSAIFSMSFFNYTPEPSGVGWSVSDKFWVYWVCAVPLTCLTLAVWFWRQRQSGVKT</sequence>
<keyword evidence="3 5" id="KW-1133">Transmembrane helix</keyword>
<keyword evidence="7" id="KW-1185">Reference proteome</keyword>
<feature type="transmembrane region" description="Helical" evidence="5">
    <location>
        <begin position="318"/>
        <end position="338"/>
    </location>
</feature>
<dbReference type="GO" id="GO:0016020">
    <property type="term" value="C:membrane"/>
    <property type="evidence" value="ECO:0007669"/>
    <property type="project" value="UniProtKB-SubCell"/>
</dbReference>
<evidence type="ECO:0000256" key="1">
    <source>
        <dbReference type="ARBA" id="ARBA00004141"/>
    </source>
</evidence>
<protein>
    <recommendedName>
        <fullName evidence="8">Mg2+ transporter protein</fullName>
    </recommendedName>
</protein>
<dbReference type="OrthoDB" id="2830640at2759"/>
<evidence type="ECO:0000256" key="5">
    <source>
        <dbReference type="SAM" id="Phobius"/>
    </source>
</evidence>
<comment type="subcellular location">
    <subcellularLocation>
        <location evidence="1">Membrane</location>
        <topology evidence="1">Multi-pass membrane protein</topology>
    </subcellularLocation>
</comment>
<evidence type="ECO:0000256" key="3">
    <source>
        <dbReference type="ARBA" id="ARBA00022989"/>
    </source>
</evidence>
<organism evidence="6 7">
    <name type="scientific">Ascochyta lentis</name>
    <dbReference type="NCBI Taxonomy" id="205686"/>
    <lineage>
        <taxon>Eukaryota</taxon>
        <taxon>Fungi</taxon>
        <taxon>Dikarya</taxon>
        <taxon>Ascomycota</taxon>
        <taxon>Pezizomycotina</taxon>
        <taxon>Dothideomycetes</taxon>
        <taxon>Pleosporomycetidae</taxon>
        <taxon>Pleosporales</taxon>
        <taxon>Pleosporineae</taxon>
        <taxon>Didymellaceae</taxon>
        <taxon>Ascochyta</taxon>
    </lineage>
</organism>
<accession>A0A8H7ME78</accession>
<dbReference type="AlphaFoldDB" id="A0A8H7ME78"/>
<reference evidence="6" key="1">
    <citation type="submission" date="2018-12" db="EMBL/GenBank/DDBJ databases">
        <authorList>
            <person name="Syme R.A."/>
            <person name="Farfan-Caceres L."/>
            <person name="Lichtenzveig J."/>
        </authorList>
    </citation>
    <scope>NUCLEOTIDE SEQUENCE</scope>
    <source>
        <strain evidence="6">Al4</strain>
    </source>
</reference>
<evidence type="ECO:0000313" key="7">
    <source>
        <dbReference type="Proteomes" id="UP000651452"/>
    </source>
</evidence>
<evidence type="ECO:0000256" key="2">
    <source>
        <dbReference type="ARBA" id="ARBA00022692"/>
    </source>
</evidence>
<evidence type="ECO:0000256" key="4">
    <source>
        <dbReference type="ARBA" id="ARBA00023136"/>
    </source>
</evidence>
<dbReference type="Proteomes" id="UP000651452">
    <property type="component" value="Unassembled WGS sequence"/>
</dbReference>
<name>A0A8H7ME78_9PLEO</name>